<evidence type="ECO:0000313" key="3">
    <source>
        <dbReference type="EMBL" id="XBL99293.1"/>
    </source>
</evidence>
<feature type="transmembrane region" description="Helical" evidence="1">
    <location>
        <begin position="42"/>
        <end position="61"/>
    </location>
</feature>
<organism evidence="3">
    <name type="scientific">Chitinibacter mangrovi</name>
    <dbReference type="NCBI Taxonomy" id="3153927"/>
    <lineage>
        <taxon>Bacteria</taxon>
        <taxon>Pseudomonadati</taxon>
        <taxon>Pseudomonadota</taxon>
        <taxon>Betaproteobacteria</taxon>
        <taxon>Neisseriales</taxon>
        <taxon>Chitinibacteraceae</taxon>
        <taxon>Chitinibacter</taxon>
    </lineage>
</organism>
<dbReference type="InterPro" id="IPR037185">
    <property type="entry name" value="EmrE-like"/>
</dbReference>
<feature type="transmembrane region" description="Helical" evidence="1">
    <location>
        <begin position="128"/>
        <end position="145"/>
    </location>
</feature>
<keyword evidence="1" id="KW-1133">Transmembrane helix</keyword>
<dbReference type="EMBL" id="CP157355">
    <property type="protein sequence ID" value="XBL99293.1"/>
    <property type="molecule type" value="Genomic_DNA"/>
</dbReference>
<evidence type="ECO:0000256" key="1">
    <source>
        <dbReference type="SAM" id="Phobius"/>
    </source>
</evidence>
<name>A0AAU7F733_9NEIS</name>
<protein>
    <submittedName>
        <fullName evidence="3">DMT family transporter</fullName>
    </submittedName>
</protein>
<accession>A0AAU7F733</accession>
<feature type="transmembrane region" description="Helical" evidence="1">
    <location>
        <begin position="177"/>
        <end position="198"/>
    </location>
</feature>
<dbReference type="InterPro" id="IPR000620">
    <property type="entry name" value="EamA_dom"/>
</dbReference>
<feature type="domain" description="EamA" evidence="2">
    <location>
        <begin position="7"/>
        <end position="144"/>
    </location>
</feature>
<keyword evidence="1" id="KW-0472">Membrane</keyword>
<feature type="transmembrane region" description="Helical" evidence="1">
    <location>
        <begin position="268"/>
        <end position="290"/>
    </location>
</feature>
<evidence type="ECO:0000259" key="2">
    <source>
        <dbReference type="Pfam" id="PF00892"/>
    </source>
</evidence>
<proteinExistence type="predicted"/>
<feature type="transmembrane region" description="Helical" evidence="1">
    <location>
        <begin position="73"/>
        <end position="93"/>
    </location>
</feature>
<dbReference type="PANTHER" id="PTHR22911:SF79">
    <property type="entry name" value="MOBA-LIKE NTP TRANSFERASE DOMAIN-CONTAINING PROTEIN"/>
    <property type="match status" value="1"/>
</dbReference>
<reference evidence="3" key="1">
    <citation type="submission" date="2024-05" db="EMBL/GenBank/DDBJ databases">
        <authorList>
            <person name="Yang L."/>
            <person name="Pan L."/>
        </authorList>
    </citation>
    <scope>NUCLEOTIDE SEQUENCE</scope>
    <source>
        <strain evidence="3">FCG-7</strain>
    </source>
</reference>
<feature type="transmembrane region" description="Helical" evidence="1">
    <location>
        <begin position="210"/>
        <end position="233"/>
    </location>
</feature>
<feature type="domain" description="EamA" evidence="2">
    <location>
        <begin position="152"/>
        <end position="285"/>
    </location>
</feature>
<dbReference type="Pfam" id="PF00892">
    <property type="entry name" value="EamA"/>
    <property type="match status" value="2"/>
</dbReference>
<dbReference type="GO" id="GO:0016020">
    <property type="term" value="C:membrane"/>
    <property type="evidence" value="ECO:0007669"/>
    <property type="project" value="InterPro"/>
</dbReference>
<dbReference type="PANTHER" id="PTHR22911">
    <property type="entry name" value="ACYL-MALONYL CONDENSING ENZYME-RELATED"/>
    <property type="match status" value="1"/>
</dbReference>
<dbReference type="RefSeq" id="WP_348943723.1">
    <property type="nucleotide sequence ID" value="NZ_CP157355.1"/>
</dbReference>
<feature type="transmembrane region" description="Helical" evidence="1">
    <location>
        <begin position="7"/>
        <end position="30"/>
    </location>
</feature>
<dbReference type="SUPFAM" id="SSF103481">
    <property type="entry name" value="Multidrug resistance efflux transporter EmrE"/>
    <property type="match status" value="2"/>
</dbReference>
<keyword evidence="1" id="KW-0812">Transmembrane</keyword>
<dbReference type="AlphaFoldDB" id="A0AAU7F733"/>
<gene>
    <name evidence="3" type="ORF">ABHF33_09400</name>
</gene>
<dbReference type="Gene3D" id="1.10.3730.20">
    <property type="match status" value="1"/>
</dbReference>
<dbReference type="KEGG" id="cmav:ABHF33_09400"/>
<sequence length="293" mass="30706">MSAQRRTGLLLIVISAIAFGWMPIFGVWALGADGAGGVNTQGLLLIRFSVAALVMAVVMLLRRAQWPRGRVLLGLMAMGGLGYVGQAFCYFSALQYGSAALAALLLYVYPVLVTLVCAWWLKEKLSRRTMVALVLASVSLLLTIGPAGGQALGVMFGLLAALIYSGYILLGSRLTPIAGALPAATVVMISAAGSLWLTTLWHSPSWPVSANSWLACLAIALVSTVVAIFAFLAGLDYLSASEASTLSTLEPVVSVLLAALILGEHLSFWQWIGGGGILLCAILIATNKVIPSE</sequence>
<feature type="transmembrane region" description="Helical" evidence="1">
    <location>
        <begin position="99"/>
        <end position="121"/>
    </location>
</feature>